<dbReference type="InterPro" id="IPR001466">
    <property type="entry name" value="Beta-lactam-related"/>
</dbReference>
<keyword evidence="1" id="KW-0732">Signal</keyword>
<dbReference type="SUPFAM" id="SSF56601">
    <property type="entry name" value="beta-lactamase/transpeptidase-like"/>
    <property type="match status" value="1"/>
</dbReference>
<dbReference type="Proteomes" id="UP000093694">
    <property type="component" value="Unassembled WGS sequence"/>
</dbReference>
<reference evidence="5 7" key="1">
    <citation type="journal article" date="2015" name="Biotechnol. Bioeng.">
        <title>Genome sequence and phenotypic characterization of Caulobacter segnis.</title>
        <authorList>
            <person name="Patel S."/>
            <person name="Fletcher B."/>
            <person name="Scott D.C."/>
            <person name="Ely B."/>
        </authorList>
    </citation>
    <scope>NUCLEOTIDE SEQUENCE [LARGE SCALE GENOMIC DNA]</scope>
    <source>
        <strain evidence="5 7">PS02</strain>
    </source>
</reference>
<comment type="caution">
    <text evidence="5">The sequence shown here is derived from an EMBL/GenBank/DDBJ whole genome shotgun (WGS) entry which is preliminary data.</text>
</comment>
<dbReference type="Pfam" id="PF07833">
    <property type="entry name" value="Cu_amine_oxidN1"/>
    <property type="match status" value="1"/>
</dbReference>
<keyword evidence="8" id="KW-1185">Reference proteome</keyword>
<proteinExistence type="predicted"/>
<dbReference type="Pfam" id="PF11954">
    <property type="entry name" value="DUF3471"/>
    <property type="match status" value="1"/>
</dbReference>
<feature type="domain" description="Copper amine oxidase-like N-terminal" evidence="3">
    <location>
        <begin position="47"/>
        <end position="155"/>
    </location>
</feature>
<evidence type="ECO:0000313" key="5">
    <source>
        <dbReference type="EMBL" id="OAA92629.1"/>
    </source>
</evidence>
<evidence type="ECO:0000259" key="2">
    <source>
        <dbReference type="Pfam" id="PF00144"/>
    </source>
</evidence>
<dbReference type="AlphaFoldDB" id="A0A162NEU0"/>
<dbReference type="InterPro" id="IPR012338">
    <property type="entry name" value="Beta-lactam/transpept-like"/>
</dbReference>
<feature type="domain" description="Peptidase S12 Pab87-related C-terminal" evidence="4">
    <location>
        <begin position="519"/>
        <end position="598"/>
    </location>
</feature>
<evidence type="ECO:0000313" key="8">
    <source>
        <dbReference type="Proteomes" id="UP000093694"/>
    </source>
</evidence>
<dbReference type="PANTHER" id="PTHR46825:SF9">
    <property type="entry name" value="BETA-LACTAMASE-RELATED DOMAIN-CONTAINING PROTEIN"/>
    <property type="match status" value="1"/>
</dbReference>
<protein>
    <submittedName>
        <fullName evidence="5">Penicillin-binding protein 4</fullName>
    </submittedName>
</protein>
<dbReference type="InterPro" id="IPR012854">
    <property type="entry name" value="Cu_amine_oxidase-like_N"/>
</dbReference>
<sequence length="612" mass="68135">MIKKCISGLLVSLTLVTYSAVTPVSAQAIDGTVTTITASKTSSIVVKINDKTVTLDQKPYVNSNSKVMMPLIPILKQIRSDAVLQVKDGNITIKGSNLNVTFKSGDEKVTANGKAITLSTIPIVNYGQVFVPLEFFSEAFNQLVDWDSTTQIVKISDMKKNTEDSFNKQLVYANDKIIAAKLDDYLTALQKSDNFHGSVLVAKDGNILLNRGYGMANFEQNIKNTSQTRFLIGSMTKQFTAMAIMQLEEKGLLSEQDKLSKYVPDFPRGDEITIYNLLTHTSGIKSLNEMPGFLNMKPEDLQNINTAINFFKNKPLDFKPGTQFEYSNSGYLLLGYIVEKVSGMNYENYLNKNIFKPLNMNDTGIGYIGKEKMYNSSGYQGYLDVTPISDEIIVDGVHGAGNLYSTTEDLYRWNMALDTEKLVSKKTMDKIFSKYVEMAKGSGIYYGYGWMIADGDNGHEVFHDGNVLGFTSNIARYTDKGLSIIILTNSGYYTINPLTYALSNIALGKNNYSMPKAKNVIKLDDSILNKYVGKYKSTDMGNISITNEGGHLYYSADGTNQKYELFAESQDKFFMRILYGDTTFDKNSNGQITGITINMPGYGMQYHGDKIN</sequence>
<dbReference type="PATRIC" id="fig|1705578.3.peg.1107"/>
<evidence type="ECO:0000313" key="7">
    <source>
        <dbReference type="Proteomes" id="UP000077384"/>
    </source>
</evidence>
<feature type="chain" id="PRO_5007838055" evidence="1">
    <location>
        <begin position="29"/>
        <end position="612"/>
    </location>
</feature>
<dbReference type="Pfam" id="PF00144">
    <property type="entry name" value="Beta-lactamase"/>
    <property type="match status" value="1"/>
</dbReference>
<gene>
    <name evidence="5" type="primary">pbpE_2</name>
    <name evidence="6" type="synonym">pbpE_1</name>
    <name evidence="6" type="ORF">CLCOS_17940</name>
    <name evidence="5" type="ORF">WX73_00721</name>
</gene>
<accession>A0A162NEU0</accession>
<dbReference type="Gene3D" id="3.30.457.10">
    <property type="entry name" value="Copper amine oxidase-like, N-terminal domain"/>
    <property type="match status" value="1"/>
</dbReference>
<reference evidence="6 8" key="2">
    <citation type="journal article" date="2016" name="Front. Microbiol.">
        <title>Industrial Acetogenic Biocatalysts: A Comparative Metabolic and Genomic Analysis.</title>
        <authorList>
            <person name="Bengelsdorf F."/>
            <person name="Poehlein A."/>
            <person name="Sonja S."/>
            <person name="Erz C."/>
            <person name="Hummel T."/>
            <person name="Hoffmeister S."/>
            <person name="Daniel R."/>
            <person name="Durre P."/>
        </authorList>
    </citation>
    <scope>NUCLEOTIDE SEQUENCE [LARGE SCALE GENOMIC DNA]</scope>
    <source>
        <strain evidence="6 8">PTA-10522</strain>
    </source>
</reference>
<dbReference type="Proteomes" id="UP000077384">
    <property type="component" value="Unassembled WGS sequence"/>
</dbReference>
<dbReference type="InterPro" id="IPR021860">
    <property type="entry name" value="Peptidase_S12_Pab87-rel_C"/>
</dbReference>
<evidence type="ECO:0000259" key="3">
    <source>
        <dbReference type="Pfam" id="PF07833"/>
    </source>
</evidence>
<feature type="domain" description="Beta-lactamase-related" evidence="2">
    <location>
        <begin position="184"/>
        <end position="492"/>
    </location>
</feature>
<feature type="signal peptide" evidence="1">
    <location>
        <begin position="1"/>
        <end position="28"/>
    </location>
</feature>
<dbReference type="RefSeq" id="WP_063601421.1">
    <property type="nucleotide sequence ID" value="NZ_LITQ01000018.1"/>
</dbReference>
<evidence type="ECO:0000256" key="1">
    <source>
        <dbReference type="SAM" id="SignalP"/>
    </source>
</evidence>
<dbReference type="InterPro" id="IPR050491">
    <property type="entry name" value="AmpC-like"/>
</dbReference>
<evidence type="ECO:0000313" key="6">
    <source>
        <dbReference type="EMBL" id="OBR94555.1"/>
    </source>
</evidence>
<organism evidence="5 7">
    <name type="scientific">Clostridium coskatii</name>
    <dbReference type="NCBI Taxonomy" id="1705578"/>
    <lineage>
        <taxon>Bacteria</taxon>
        <taxon>Bacillati</taxon>
        <taxon>Bacillota</taxon>
        <taxon>Clostridia</taxon>
        <taxon>Eubacteriales</taxon>
        <taxon>Clostridiaceae</taxon>
        <taxon>Clostridium</taxon>
    </lineage>
</organism>
<name>A0A162NEU0_9CLOT</name>
<dbReference type="SUPFAM" id="SSF55383">
    <property type="entry name" value="Copper amine oxidase, domain N"/>
    <property type="match status" value="1"/>
</dbReference>
<dbReference type="InterPro" id="IPR036582">
    <property type="entry name" value="Mao_N_sf"/>
</dbReference>
<dbReference type="Gene3D" id="3.40.710.10">
    <property type="entry name" value="DD-peptidase/beta-lactamase superfamily"/>
    <property type="match status" value="1"/>
</dbReference>
<dbReference type="PANTHER" id="PTHR46825">
    <property type="entry name" value="D-ALANYL-D-ALANINE-CARBOXYPEPTIDASE/ENDOPEPTIDASE AMPH"/>
    <property type="match status" value="1"/>
</dbReference>
<dbReference type="EMBL" id="LROR01000041">
    <property type="protein sequence ID" value="OBR94555.1"/>
    <property type="molecule type" value="Genomic_DNA"/>
</dbReference>
<evidence type="ECO:0000259" key="4">
    <source>
        <dbReference type="Pfam" id="PF11954"/>
    </source>
</evidence>
<dbReference type="EMBL" id="LITQ01000018">
    <property type="protein sequence ID" value="OAA92629.1"/>
    <property type="molecule type" value="Genomic_DNA"/>
</dbReference>